<name>A0A229NTT3_9BACL</name>
<dbReference type="Gene3D" id="3.40.50.360">
    <property type="match status" value="1"/>
</dbReference>
<dbReference type="Proteomes" id="UP000215145">
    <property type="component" value="Unassembled WGS sequence"/>
</dbReference>
<organism evidence="4 5">
    <name type="scientific">Paenibacillus herberti</name>
    <dbReference type="NCBI Taxonomy" id="1619309"/>
    <lineage>
        <taxon>Bacteria</taxon>
        <taxon>Bacillati</taxon>
        <taxon>Bacillota</taxon>
        <taxon>Bacilli</taxon>
        <taxon>Bacillales</taxon>
        <taxon>Paenibacillaceae</taxon>
        <taxon>Paenibacillus</taxon>
    </lineage>
</organism>
<dbReference type="SUPFAM" id="SSF52218">
    <property type="entry name" value="Flavoproteins"/>
    <property type="match status" value="1"/>
</dbReference>
<dbReference type="PANTHER" id="PTHR47307:SF1">
    <property type="entry name" value="GLUTATHIONE-REGULATED POTASSIUM-EFFLUX SYSTEM ANCILLARY PROTEIN KEFG"/>
    <property type="match status" value="1"/>
</dbReference>
<evidence type="ECO:0000313" key="4">
    <source>
        <dbReference type="EMBL" id="OXM13323.1"/>
    </source>
</evidence>
<dbReference type="InterPro" id="IPR046980">
    <property type="entry name" value="KefG/KefF"/>
</dbReference>
<sequence>MRILVIVAHPNLDQSKVNKQWLERLQKEENVTVHNLYAEYPTFKIDVEKEQQLLVDHDRIVFQFPFYWYSSPALLKQWQDDVLTYGFAYGATGNKLHGKEMLLAISTGSPAEAYRDGGANRYPMEELVRPFQATANLCGLRFVPPFLLQGVLGLSETELQNSSEALIAYMKDSNLANK</sequence>
<keyword evidence="5" id="KW-1185">Reference proteome</keyword>
<comment type="similarity">
    <text evidence="1">Belongs to the NAD(P)H dehydrogenase (quinone) family.</text>
</comment>
<gene>
    <name evidence="4" type="ORF">CGZ75_19845</name>
</gene>
<dbReference type="Pfam" id="PF02525">
    <property type="entry name" value="Flavodoxin_2"/>
    <property type="match status" value="1"/>
</dbReference>
<dbReference type="EMBL" id="NMUQ01000003">
    <property type="protein sequence ID" value="OXM13323.1"/>
    <property type="molecule type" value="Genomic_DNA"/>
</dbReference>
<feature type="domain" description="Flavodoxin-like fold" evidence="3">
    <location>
        <begin position="1"/>
        <end position="164"/>
    </location>
</feature>
<dbReference type="PANTHER" id="PTHR47307">
    <property type="entry name" value="GLUTATHIONE-REGULATED POTASSIUM-EFFLUX SYSTEM ANCILLARY PROTEIN KEFG"/>
    <property type="match status" value="1"/>
</dbReference>
<dbReference type="GO" id="GO:0010181">
    <property type="term" value="F:FMN binding"/>
    <property type="evidence" value="ECO:0007669"/>
    <property type="project" value="TreeGrafter"/>
</dbReference>
<dbReference type="GO" id="GO:0009055">
    <property type="term" value="F:electron transfer activity"/>
    <property type="evidence" value="ECO:0007669"/>
    <property type="project" value="TreeGrafter"/>
</dbReference>
<dbReference type="AlphaFoldDB" id="A0A229NTT3"/>
<protein>
    <submittedName>
        <fullName evidence="4">General stress protein</fullName>
    </submittedName>
</protein>
<dbReference type="RefSeq" id="WP_089526031.1">
    <property type="nucleotide sequence ID" value="NZ_NMUQ01000003.1"/>
</dbReference>
<dbReference type="InterPro" id="IPR003680">
    <property type="entry name" value="Flavodoxin_fold"/>
</dbReference>
<evidence type="ECO:0000259" key="3">
    <source>
        <dbReference type="Pfam" id="PF02525"/>
    </source>
</evidence>
<proteinExistence type="inferred from homology"/>
<dbReference type="InterPro" id="IPR029039">
    <property type="entry name" value="Flavoprotein-like_sf"/>
</dbReference>
<comment type="caution">
    <text evidence="4">The sequence shown here is derived from an EMBL/GenBank/DDBJ whole genome shotgun (WGS) entry which is preliminary data.</text>
</comment>
<dbReference type="FunFam" id="3.40.50.360:FF:000013">
    <property type="entry name" value="Glutathione-regulated potassium-efflux system ancillary protein KefG"/>
    <property type="match status" value="1"/>
</dbReference>
<dbReference type="OrthoDB" id="9798454at2"/>
<evidence type="ECO:0000256" key="2">
    <source>
        <dbReference type="ARBA" id="ARBA00023002"/>
    </source>
</evidence>
<reference evidence="4 5" key="1">
    <citation type="submission" date="2017-07" db="EMBL/GenBank/DDBJ databases">
        <title>Paenibacillus herberti R33 genome sequencing and assembly.</title>
        <authorList>
            <person name="Su W."/>
        </authorList>
    </citation>
    <scope>NUCLEOTIDE SEQUENCE [LARGE SCALE GENOMIC DNA]</scope>
    <source>
        <strain evidence="4 5">R33</strain>
    </source>
</reference>
<accession>A0A229NTT3</accession>
<dbReference type="GO" id="GO:0003955">
    <property type="term" value="F:NAD(P)H dehydrogenase (quinone) activity"/>
    <property type="evidence" value="ECO:0007669"/>
    <property type="project" value="TreeGrafter"/>
</dbReference>
<evidence type="ECO:0000256" key="1">
    <source>
        <dbReference type="ARBA" id="ARBA00006252"/>
    </source>
</evidence>
<keyword evidence="2" id="KW-0560">Oxidoreductase</keyword>
<evidence type="ECO:0000313" key="5">
    <source>
        <dbReference type="Proteomes" id="UP000215145"/>
    </source>
</evidence>